<dbReference type="EMBL" id="JBHRUV010000013">
    <property type="protein sequence ID" value="MFC3265214.1"/>
    <property type="molecule type" value="Genomic_DNA"/>
</dbReference>
<dbReference type="Gene3D" id="3.90.226.10">
    <property type="entry name" value="2-enoyl-CoA Hydratase, Chain A, domain 1"/>
    <property type="match status" value="1"/>
</dbReference>
<dbReference type="RefSeq" id="WP_376830027.1">
    <property type="nucleotide sequence ID" value="NZ_JBHLWR010000006.1"/>
</dbReference>
<name>A0ABV7LCF4_9HYPH</name>
<organism evidence="1 2">
    <name type="scientific">Camelimonas abortus</name>
    <dbReference type="NCBI Taxonomy" id="1017184"/>
    <lineage>
        <taxon>Bacteria</taxon>
        <taxon>Pseudomonadati</taxon>
        <taxon>Pseudomonadota</taxon>
        <taxon>Alphaproteobacteria</taxon>
        <taxon>Hyphomicrobiales</taxon>
        <taxon>Chelatococcaceae</taxon>
        <taxon>Camelimonas</taxon>
    </lineage>
</organism>
<accession>A0ABV7LCF4</accession>
<comment type="caution">
    <text evidence="1">The sequence shown here is derived from an EMBL/GenBank/DDBJ whole genome shotgun (WGS) entry which is preliminary data.</text>
</comment>
<dbReference type="NCBIfam" id="NF006140">
    <property type="entry name" value="PRK08290.1"/>
    <property type="match status" value="1"/>
</dbReference>
<dbReference type="Pfam" id="PF00378">
    <property type="entry name" value="ECH_1"/>
    <property type="match status" value="2"/>
</dbReference>
<dbReference type="InterPro" id="IPR029045">
    <property type="entry name" value="ClpP/crotonase-like_dom_sf"/>
</dbReference>
<evidence type="ECO:0000313" key="1">
    <source>
        <dbReference type="EMBL" id="MFC3265214.1"/>
    </source>
</evidence>
<evidence type="ECO:0000313" key="2">
    <source>
        <dbReference type="Proteomes" id="UP001595536"/>
    </source>
</evidence>
<sequence length="282" mass="30627">MKAYETVLVERPADGVARIVMNRPAARNAQNLQLTYDLNAAFDDAAADDAVKVIILAGADPHFSAGHDLRAGGKNAAGADFPPVFNWGGFSEPGAHGLYGREQEIYLQMTRRWRNVSRPTIAEVQGRCVAGGLMLAWACDLIVASDDASFCDPVVTMGVCGVEWFVHPWELGPRKAKELLFTADSWSAREGYRLGMVNHVVPREQLRAFTLDLARRIAAKPAFALKLTKEAVNGALDIMGQQAAIDRAFALHQLCHAHNQQQFGSLVDPAGVPAPVKDKAKV</sequence>
<gene>
    <name evidence="1" type="ORF">ACFOEX_02415</name>
</gene>
<protein>
    <submittedName>
        <fullName evidence="1">Enoyl-CoA hydratase</fullName>
    </submittedName>
</protein>
<reference evidence="2" key="1">
    <citation type="journal article" date="2019" name="Int. J. Syst. Evol. Microbiol.">
        <title>The Global Catalogue of Microorganisms (GCM) 10K type strain sequencing project: providing services to taxonomists for standard genome sequencing and annotation.</title>
        <authorList>
            <consortium name="The Broad Institute Genomics Platform"/>
            <consortium name="The Broad Institute Genome Sequencing Center for Infectious Disease"/>
            <person name="Wu L."/>
            <person name="Ma J."/>
        </authorList>
    </citation>
    <scope>NUCLEOTIDE SEQUENCE [LARGE SCALE GENOMIC DNA]</scope>
    <source>
        <strain evidence="2">CCM 7941</strain>
    </source>
</reference>
<dbReference type="PANTHER" id="PTHR11941">
    <property type="entry name" value="ENOYL-COA HYDRATASE-RELATED"/>
    <property type="match status" value="1"/>
</dbReference>
<dbReference type="SUPFAM" id="SSF52096">
    <property type="entry name" value="ClpP/crotonase"/>
    <property type="match status" value="1"/>
</dbReference>
<dbReference type="CDD" id="cd06558">
    <property type="entry name" value="crotonase-like"/>
    <property type="match status" value="1"/>
</dbReference>
<keyword evidence="2" id="KW-1185">Reference proteome</keyword>
<dbReference type="InterPro" id="IPR001753">
    <property type="entry name" value="Enoyl-CoA_hydra/iso"/>
</dbReference>
<dbReference type="PANTHER" id="PTHR11941:SF124">
    <property type="entry name" value="ENOYL-COA HYDRATASE ECHA13-RELATED"/>
    <property type="match status" value="1"/>
</dbReference>
<dbReference type="Proteomes" id="UP001595536">
    <property type="component" value="Unassembled WGS sequence"/>
</dbReference>
<proteinExistence type="predicted"/>